<feature type="transmembrane region" description="Helical" evidence="1">
    <location>
        <begin position="16"/>
        <end position="34"/>
    </location>
</feature>
<organism evidence="2 3">
    <name type="scientific">Candidatus Carbonibacillus altaicus</name>
    <dbReference type="NCBI Taxonomy" id="2163959"/>
    <lineage>
        <taxon>Bacteria</taxon>
        <taxon>Bacillati</taxon>
        <taxon>Bacillota</taxon>
        <taxon>Bacilli</taxon>
        <taxon>Bacillales</taxon>
        <taxon>Candidatus Carbonibacillus</taxon>
    </lineage>
</organism>
<evidence type="ECO:0000313" key="3">
    <source>
        <dbReference type="Proteomes" id="UP000244338"/>
    </source>
</evidence>
<accession>A0A2R6Y144</accession>
<comment type="caution">
    <text evidence="2">The sequence shown here is derived from an EMBL/GenBank/DDBJ whole genome shotgun (WGS) entry which is preliminary data.</text>
</comment>
<evidence type="ECO:0000313" key="2">
    <source>
        <dbReference type="EMBL" id="PTQ56406.1"/>
    </source>
</evidence>
<name>A0A2R6Y144_9BACL</name>
<protein>
    <submittedName>
        <fullName evidence="2">Uncharacterized protein</fullName>
    </submittedName>
</protein>
<dbReference type="AlphaFoldDB" id="A0A2R6Y144"/>
<keyword evidence="1" id="KW-0812">Transmembrane</keyword>
<reference evidence="3" key="1">
    <citation type="journal article" date="2018" name="Sci. Rep.">
        <title>Lignite coal burning seam in the remote Altai Mountains harbors a hydrogen-driven thermophilic microbial community.</title>
        <authorList>
            <person name="Kadnikov V.V."/>
            <person name="Mardanov A.V."/>
            <person name="Ivasenko D.A."/>
            <person name="Antsiferov D.V."/>
            <person name="Beletsky A.V."/>
            <person name="Karnachuk O.V."/>
            <person name="Ravin N.V."/>
        </authorList>
    </citation>
    <scope>NUCLEOTIDE SEQUENCE [LARGE SCALE GENOMIC DNA]</scope>
</reference>
<keyword evidence="1" id="KW-1133">Transmembrane helix</keyword>
<keyword evidence="1" id="KW-0472">Membrane</keyword>
<sequence length="37" mass="4346">MLILLISKGLIERVASLNYFAIDFLFSLAWVPFFRKL</sequence>
<evidence type="ECO:0000256" key="1">
    <source>
        <dbReference type="SAM" id="Phobius"/>
    </source>
</evidence>
<dbReference type="Proteomes" id="UP000244338">
    <property type="component" value="Unassembled WGS sequence"/>
</dbReference>
<gene>
    <name evidence="2" type="ORF">BSOLF_0238</name>
</gene>
<proteinExistence type="predicted"/>
<dbReference type="EMBL" id="PEBX01000029">
    <property type="protein sequence ID" value="PTQ56406.1"/>
    <property type="molecule type" value="Genomic_DNA"/>
</dbReference>